<organism evidence="8 9">
    <name type="scientific">Mycolicibacterium aubagnense</name>
    <dbReference type="NCBI Taxonomy" id="319707"/>
    <lineage>
        <taxon>Bacteria</taxon>
        <taxon>Bacillati</taxon>
        <taxon>Actinomycetota</taxon>
        <taxon>Actinomycetes</taxon>
        <taxon>Mycobacteriales</taxon>
        <taxon>Mycobacteriaceae</taxon>
        <taxon>Mycolicibacterium</taxon>
    </lineage>
</organism>
<sequence>MTVGQETTNAESVSDESGRAETAVQAAPVLASWPARAGAFALDVVLGVAVIAVMALLGYAARADWTLWVYAGLATLAAAAILVNRWLLPSITGWSLGRSLFSIRVERVPAGVPAGMGRLILRDLAHLLDTVAVLLGWLWPLWDPRHRTFADLLLHTEVRVVPAPERDPGRRAGQVLTAAALICVAAVGLSYGVQFRHDRAVDEARHQISEQGPKIVEHVLSYGVDTFQNDFKTAQALVTDGYRDQLIKQQQISSKKPTTNQYYAVSSAVLTADTDKATMLLALQGQRGVDTNSLRFITATVRVDFVKSRDGKWQLSNLTVLKSPRGGR</sequence>
<reference evidence="8 9" key="1">
    <citation type="journal article" date="2019" name="Emerg. Microbes Infect.">
        <title>Comprehensive subspecies identification of 175 nontuberculous mycobacteria species based on 7547 genomic profiles.</title>
        <authorList>
            <person name="Matsumoto Y."/>
            <person name="Kinjo T."/>
            <person name="Motooka D."/>
            <person name="Nabeya D."/>
            <person name="Jung N."/>
            <person name="Uechi K."/>
            <person name="Horii T."/>
            <person name="Iida T."/>
            <person name="Fujita J."/>
            <person name="Nakamura S."/>
        </authorList>
    </citation>
    <scope>NUCLEOTIDE SEQUENCE [LARGE SCALE GENOMIC DNA]</scope>
    <source>
        <strain evidence="8 9">JCM 15296</strain>
    </source>
</reference>
<evidence type="ECO:0000256" key="2">
    <source>
        <dbReference type="ARBA" id="ARBA00022475"/>
    </source>
</evidence>
<dbReference type="PANTHER" id="PTHR36115">
    <property type="entry name" value="PROLINE-RICH ANTIGEN HOMOLOG-RELATED"/>
    <property type="match status" value="1"/>
</dbReference>
<keyword evidence="5 6" id="KW-0472">Membrane</keyword>
<dbReference type="Pfam" id="PF06271">
    <property type="entry name" value="RDD"/>
    <property type="match status" value="1"/>
</dbReference>
<gene>
    <name evidence="8" type="ORF">MAUB_35260</name>
</gene>
<feature type="transmembrane region" description="Helical" evidence="6">
    <location>
        <begin position="67"/>
        <end position="88"/>
    </location>
</feature>
<keyword evidence="3 6" id="KW-0812">Transmembrane</keyword>
<dbReference type="EMBL" id="AP022577">
    <property type="protein sequence ID" value="BBX85653.1"/>
    <property type="molecule type" value="Genomic_DNA"/>
</dbReference>
<dbReference type="PANTHER" id="PTHR36115:SF6">
    <property type="entry name" value="PROLINE-RICH ANTIGEN HOMOLOG"/>
    <property type="match status" value="1"/>
</dbReference>
<evidence type="ECO:0000256" key="6">
    <source>
        <dbReference type="SAM" id="Phobius"/>
    </source>
</evidence>
<proteinExistence type="predicted"/>
<dbReference type="InterPro" id="IPR051791">
    <property type="entry name" value="Pra-immunoreactive"/>
</dbReference>
<evidence type="ECO:0000256" key="4">
    <source>
        <dbReference type="ARBA" id="ARBA00022989"/>
    </source>
</evidence>
<evidence type="ECO:0000256" key="1">
    <source>
        <dbReference type="ARBA" id="ARBA00004651"/>
    </source>
</evidence>
<protein>
    <submittedName>
        <fullName evidence="8">RDD family protein</fullName>
    </submittedName>
</protein>
<dbReference type="Proteomes" id="UP000465609">
    <property type="component" value="Chromosome"/>
</dbReference>
<name>A0ABM7IG56_9MYCO</name>
<evidence type="ECO:0000259" key="7">
    <source>
        <dbReference type="Pfam" id="PF06271"/>
    </source>
</evidence>
<feature type="transmembrane region" description="Helical" evidence="6">
    <location>
        <begin position="40"/>
        <end position="61"/>
    </location>
</feature>
<keyword evidence="2" id="KW-1003">Cell membrane</keyword>
<evidence type="ECO:0000313" key="8">
    <source>
        <dbReference type="EMBL" id="BBX85653.1"/>
    </source>
</evidence>
<keyword evidence="9" id="KW-1185">Reference proteome</keyword>
<feature type="transmembrane region" description="Helical" evidence="6">
    <location>
        <begin position="172"/>
        <end position="193"/>
    </location>
</feature>
<dbReference type="RefSeq" id="WP_138228081.1">
    <property type="nucleotide sequence ID" value="NZ_AP022577.1"/>
</dbReference>
<feature type="domain" description="RDD" evidence="7">
    <location>
        <begin position="31"/>
        <end position="153"/>
    </location>
</feature>
<comment type="subcellular location">
    <subcellularLocation>
        <location evidence="1">Cell membrane</location>
        <topology evidence="1">Multi-pass membrane protein</topology>
    </subcellularLocation>
</comment>
<dbReference type="InterPro" id="IPR010432">
    <property type="entry name" value="RDD"/>
</dbReference>
<evidence type="ECO:0000256" key="5">
    <source>
        <dbReference type="ARBA" id="ARBA00023136"/>
    </source>
</evidence>
<keyword evidence="4 6" id="KW-1133">Transmembrane helix</keyword>
<accession>A0ABM7IG56</accession>
<evidence type="ECO:0000256" key="3">
    <source>
        <dbReference type="ARBA" id="ARBA00022692"/>
    </source>
</evidence>
<evidence type="ECO:0000313" key="9">
    <source>
        <dbReference type="Proteomes" id="UP000465609"/>
    </source>
</evidence>